<dbReference type="EMBL" id="CP033924">
    <property type="protein sequence ID" value="AZA80438.1"/>
    <property type="molecule type" value="Genomic_DNA"/>
</dbReference>
<dbReference type="InterPro" id="IPR035901">
    <property type="entry name" value="GIY-YIG_endonuc_sf"/>
</dbReference>
<dbReference type="InterPro" id="IPR000305">
    <property type="entry name" value="GIY-YIG_endonuc"/>
</dbReference>
<dbReference type="PROSITE" id="PS50164">
    <property type="entry name" value="GIY_YIG"/>
    <property type="match status" value="1"/>
</dbReference>
<dbReference type="KEGG" id="clac:EG342_00225"/>
<dbReference type="Gene3D" id="3.40.1440.10">
    <property type="entry name" value="GIY-YIG endonuclease"/>
    <property type="match status" value="1"/>
</dbReference>
<dbReference type="RefSeq" id="WP_103294012.1">
    <property type="nucleotide sequence ID" value="NZ_CP033924.1"/>
</dbReference>
<dbReference type="Pfam" id="PF01541">
    <property type="entry name" value="GIY-YIG"/>
    <property type="match status" value="1"/>
</dbReference>
<dbReference type="OrthoDB" id="1495241at2"/>
<dbReference type="InterPro" id="IPR050190">
    <property type="entry name" value="UPF0213_domain"/>
</dbReference>
<dbReference type="PANTHER" id="PTHR34477:SF1">
    <property type="entry name" value="UPF0213 PROTEIN YHBQ"/>
    <property type="match status" value="1"/>
</dbReference>
<dbReference type="EMBL" id="PPEH01000013">
    <property type="protein sequence ID" value="PNW11425.1"/>
    <property type="molecule type" value="Genomic_DNA"/>
</dbReference>
<evidence type="ECO:0000256" key="1">
    <source>
        <dbReference type="ARBA" id="ARBA00007435"/>
    </source>
</evidence>
<proteinExistence type="inferred from homology"/>
<keyword evidence="6" id="KW-1185">Reference proteome</keyword>
<protein>
    <submittedName>
        <fullName evidence="3">GIY-YIG nuclease family protein</fullName>
    </submittedName>
</protein>
<dbReference type="AlphaFoldDB" id="A0A3G6RV88"/>
<name>A0A3G6RV88_CHRLC</name>
<evidence type="ECO:0000313" key="3">
    <source>
        <dbReference type="EMBL" id="AZA80438.1"/>
    </source>
</evidence>
<reference evidence="4 5" key="1">
    <citation type="submission" date="2018-01" db="EMBL/GenBank/DDBJ databases">
        <title>Draft genome sequences of Chryseobacterium lactis NCTC11390, Chryseobacterium oncorhynchi 701B-08, and Chryseobacterium viscerum 687B-08.</title>
        <authorList>
            <person name="Jeong J.-J."/>
            <person name="Lee Y.J."/>
            <person name="Park B."/>
            <person name="Choi I.-G."/>
            <person name="Kim K.D."/>
        </authorList>
    </citation>
    <scope>NUCLEOTIDE SEQUENCE [LARGE SCALE GENOMIC DNA]</scope>
    <source>
        <strain evidence="4 5">NCTC11390</strain>
    </source>
</reference>
<dbReference type="PANTHER" id="PTHR34477">
    <property type="entry name" value="UPF0213 PROTEIN YHBQ"/>
    <property type="match status" value="1"/>
</dbReference>
<dbReference type="Proteomes" id="UP000236262">
    <property type="component" value="Unassembled WGS sequence"/>
</dbReference>
<dbReference type="Proteomes" id="UP000279972">
    <property type="component" value="Chromosome"/>
</dbReference>
<accession>A0A3G6RV88</accession>
<organism evidence="4 5">
    <name type="scientific">Chryseobacterium lactis</name>
    <dbReference type="NCBI Taxonomy" id="1241981"/>
    <lineage>
        <taxon>Bacteria</taxon>
        <taxon>Pseudomonadati</taxon>
        <taxon>Bacteroidota</taxon>
        <taxon>Flavobacteriia</taxon>
        <taxon>Flavobacteriales</taxon>
        <taxon>Weeksellaceae</taxon>
        <taxon>Chryseobacterium group</taxon>
        <taxon>Chryseobacterium</taxon>
    </lineage>
</organism>
<dbReference type="CDD" id="cd10456">
    <property type="entry name" value="GIY-YIG_UPF0213"/>
    <property type="match status" value="1"/>
</dbReference>
<comment type="similarity">
    <text evidence="1">Belongs to the UPF0213 family.</text>
</comment>
<evidence type="ECO:0000259" key="2">
    <source>
        <dbReference type="PROSITE" id="PS50164"/>
    </source>
</evidence>
<sequence>MKQYFVYILRCSDNSYYTGVTSDIETRFSQHQSGKFPESYTHKRRPVELVFFCVFNDINQAIAFEKQVKGWSRNKKEAIIDDNWEKLKELSICQNESHSDNFEKKDQKGFVNICSQIFICAQPDTENK</sequence>
<feature type="domain" description="GIY-YIG" evidence="2">
    <location>
        <begin position="2"/>
        <end position="78"/>
    </location>
</feature>
<evidence type="ECO:0000313" key="4">
    <source>
        <dbReference type="EMBL" id="PNW11425.1"/>
    </source>
</evidence>
<gene>
    <name evidence="4" type="ORF">C1637_23110</name>
    <name evidence="3" type="ORF">EG342_00225</name>
</gene>
<evidence type="ECO:0000313" key="5">
    <source>
        <dbReference type="Proteomes" id="UP000236262"/>
    </source>
</evidence>
<dbReference type="SUPFAM" id="SSF82771">
    <property type="entry name" value="GIY-YIG endonuclease"/>
    <property type="match status" value="1"/>
</dbReference>
<evidence type="ECO:0000313" key="6">
    <source>
        <dbReference type="Proteomes" id="UP000279972"/>
    </source>
</evidence>
<reference evidence="3 6" key="2">
    <citation type="submission" date="2018-11" db="EMBL/GenBank/DDBJ databases">
        <title>Proposal to divide the Flavobacteriaceae and reorganize its genera based on Amino Acid Identity values calculated from whole genome sequences.</title>
        <authorList>
            <person name="Nicholson A.C."/>
            <person name="Gulvik C.A."/>
            <person name="Whitney A.M."/>
            <person name="Humrighouse B.W."/>
            <person name="Bell M."/>
            <person name="Holmes B."/>
            <person name="Steigerwalt A.G."/>
            <person name="Villarma A."/>
            <person name="Sheth M."/>
            <person name="Batra D."/>
            <person name="Pryor J."/>
            <person name="Bernardet J.-F."/>
            <person name="Hugo C."/>
            <person name="Kampfer P."/>
            <person name="Newman J."/>
            <person name="McQuiston J.R."/>
        </authorList>
    </citation>
    <scope>NUCLEOTIDE SEQUENCE [LARGE SCALE GENOMIC DNA]</scope>
    <source>
        <strain evidence="3 6">KC_1864</strain>
    </source>
</reference>